<sequence>MNADSGSFAGPDQDIFFNADGSRTGSNVEWVSCGWPTKRVSHTIPRRGTSGATRCNETTGIAIAAAKTAEKMFMRCRRRSEDTRAAQRPCLARAQSIWLICLRGTLEGRGAHLVADGAVARDDVERRHRGEVEEGVRGGIRARGASAARARLMARKGDNQAFSSRKHTIWAVAHNGPLSIPRLRICPTETPVTRWQGHNRGSHAVVTENVAGVPSAARRLLYPFLLPPDPFMKLPQIPQTTTRRPKVWIVFIDPVADVQNQPKELEAIIKAQHEVLTIFREFLTEEFYISSYQAPSRDETYGGVGHMQRLEENMGALQLLHIVAGESGAYMAVRMIDFFVKHGDAFVQKTRQFDREWGDFLVSGREFSEKNDRSKLIGTVLLICPSLPSPSGFAKLMWGFLEPLFYAHTHLNPASGRVMCVSIELPKTSQLLEINLNPDTVRVVKLSDLKHELSAIYSMPQHPVAINRPKLSDVKHEFSAN</sequence>
<accession>A0AAD6YQG3</accession>
<name>A0AAD6YQG3_9AGAR</name>
<evidence type="ECO:0000313" key="2">
    <source>
        <dbReference type="Proteomes" id="UP001219525"/>
    </source>
</evidence>
<dbReference type="EMBL" id="JARJCW010000004">
    <property type="protein sequence ID" value="KAJ7225836.1"/>
    <property type="molecule type" value="Genomic_DNA"/>
</dbReference>
<dbReference type="AlphaFoldDB" id="A0AAD6YQG3"/>
<dbReference type="Proteomes" id="UP001219525">
    <property type="component" value="Unassembled WGS sequence"/>
</dbReference>
<organism evidence="1 2">
    <name type="scientific">Mycena pura</name>
    <dbReference type="NCBI Taxonomy" id="153505"/>
    <lineage>
        <taxon>Eukaryota</taxon>
        <taxon>Fungi</taxon>
        <taxon>Dikarya</taxon>
        <taxon>Basidiomycota</taxon>
        <taxon>Agaricomycotina</taxon>
        <taxon>Agaricomycetes</taxon>
        <taxon>Agaricomycetidae</taxon>
        <taxon>Agaricales</taxon>
        <taxon>Marasmiineae</taxon>
        <taxon>Mycenaceae</taxon>
        <taxon>Mycena</taxon>
    </lineage>
</organism>
<gene>
    <name evidence="1" type="ORF">GGX14DRAFT_641274</name>
</gene>
<keyword evidence="2" id="KW-1185">Reference proteome</keyword>
<proteinExistence type="predicted"/>
<protein>
    <submittedName>
        <fullName evidence="1">Uncharacterized protein</fullName>
    </submittedName>
</protein>
<comment type="caution">
    <text evidence="1">The sequence shown here is derived from an EMBL/GenBank/DDBJ whole genome shotgun (WGS) entry which is preliminary data.</text>
</comment>
<reference evidence="1" key="1">
    <citation type="submission" date="2023-03" db="EMBL/GenBank/DDBJ databases">
        <title>Massive genome expansion in bonnet fungi (Mycena s.s.) driven by repeated elements and novel gene families across ecological guilds.</title>
        <authorList>
            <consortium name="Lawrence Berkeley National Laboratory"/>
            <person name="Harder C.B."/>
            <person name="Miyauchi S."/>
            <person name="Viragh M."/>
            <person name="Kuo A."/>
            <person name="Thoen E."/>
            <person name="Andreopoulos B."/>
            <person name="Lu D."/>
            <person name="Skrede I."/>
            <person name="Drula E."/>
            <person name="Henrissat B."/>
            <person name="Morin E."/>
            <person name="Kohler A."/>
            <person name="Barry K."/>
            <person name="LaButti K."/>
            <person name="Morin E."/>
            <person name="Salamov A."/>
            <person name="Lipzen A."/>
            <person name="Mereny Z."/>
            <person name="Hegedus B."/>
            <person name="Baldrian P."/>
            <person name="Stursova M."/>
            <person name="Weitz H."/>
            <person name="Taylor A."/>
            <person name="Grigoriev I.V."/>
            <person name="Nagy L.G."/>
            <person name="Martin F."/>
            <person name="Kauserud H."/>
        </authorList>
    </citation>
    <scope>NUCLEOTIDE SEQUENCE</scope>
    <source>
        <strain evidence="1">9144</strain>
    </source>
</reference>
<evidence type="ECO:0000313" key="1">
    <source>
        <dbReference type="EMBL" id="KAJ7225836.1"/>
    </source>
</evidence>